<keyword evidence="3" id="KW-1185">Reference proteome</keyword>
<sequence length="137" mass="14621">MYTMSNTGTTGRIPLWLVGTLIGSAALALGALAYKVTIAAQLRFGVDVSASTFFAFYLGSYATQVECKTSKLSNYTKKEVAAPAAELRSAIRTPRAFAESSRLFSSAKHALNFCVQNFVTFAMPPLGACRASLCSET</sequence>
<keyword evidence="1" id="KW-0812">Transmembrane</keyword>
<organism evidence="2 3">
    <name type="scientific">Dendrobium chrysotoxum</name>
    <name type="common">Orchid</name>
    <dbReference type="NCBI Taxonomy" id="161865"/>
    <lineage>
        <taxon>Eukaryota</taxon>
        <taxon>Viridiplantae</taxon>
        <taxon>Streptophyta</taxon>
        <taxon>Embryophyta</taxon>
        <taxon>Tracheophyta</taxon>
        <taxon>Spermatophyta</taxon>
        <taxon>Magnoliopsida</taxon>
        <taxon>Liliopsida</taxon>
        <taxon>Asparagales</taxon>
        <taxon>Orchidaceae</taxon>
        <taxon>Epidendroideae</taxon>
        <taxon>Malaxideae</taxon>
        <taxon>Dendrobiinae</taxon>
        <taxon>Dendrobium</taxon>
    </lineage>
</organism>
<protein>
    <submittedName>
        <fullName evidence="2">Uncharacterized protein</fullName>
    </submittedName>
</protein>
<evidence type="ECO:0000256" key="1">
    <source>
        <dbReference type="SAM" id="Phobius"/>
    </source>
</evidence>
<feature type="transmembrane region" description="Helical" evidence="1">
    <location>
        <begin position="13"/>
        <end position="34"/>
    </location>
</feature>
<dbReference type="Gene3D" id="6.10.250.2070">
    <property type="match status" value="1"/>
</dbReference>
<keyword evidence="1" id="KW-1133">Transmembrane helix</keyword>
<dbReference type="AlphaFoldDB" id="A0AAV7FQ94"/>
<gene>
    <name evidence="2" type="ORF">IEQ34_025259</name>
</gene>
<keyword evidence="1" id="KW-0472">Membrane</keyword>
<name>A0AAV7FQ94_DENCH</name>
<accession>A0AAV7FQ94</accession>
<evidence type="ECO:0000313" key="3">
    <source>
        <dbReference type="Proteomes" id="UP000775213"/>
    </source>
</evidence>
<proteinExistence type="predicted"/>
<evidence type="ECO:0000313" key="2">
    <source>
        <dbReference type="EMBL" id="KAH0445902.1"/>
    </source>
</evidence>
<dbReference type="Proteomes" id="UP000775213">
    <property type="component" value="Unassembled WGS sequence"/>
</dbReference>
<reference evidence="2 3" key="1">
    <citation type="journal article" date="2021" name="Hortic Res">
        <title>Chromosome-scale assembly of the Dendrobium chrysotoxum genome enhances the understanding of orchid evolution.</title>
        <authorList>
            <person name="Zhang Y."/>
            <person name="Zhang G.Q."/>
            <person name="Zhang D."/>
            <person name="Liu X.D."/>
            <person name="Xu X.Y."/>
            <person name="Sun W.H."/>
            <person name="Yu X."/>
            <person name="Zhu X."/>
            <person name="Wang Z.W."/>
            <person name="Zhao X."/>
            <person name="Zhong W.Y."/>
            <person name="Chen H."/>
            <person name="Yin W.L."/>
            <person name="Huang T."/>
            <person name="Niu S.C."/>
            <person name="Liu Z.J."/>
        </authorList>
    </citation>
    <scope>NUCLEOTIDE SEQUENCE [LARGE SCALE GENOMIC DNA]</scope>
    <source>
        <strain evidence="2">Lindl</strain>
    </source>
</reference>
<dbReference type="EMBL" id="JAGFBR010000332">
    <property type="protein sequence ID" value="KAH0445902.1"/>
    <property type="molecule type" value="Genomic_DNA"/>
</dbReference>
<comment type="caution">
    <text evidence="2">The sequence shown here is derived from an EMBL/GenBank/DDBJ whole genome shotgun (WGS) entry which is preliminary data.</text>
</comment>